<name>J0WPV0_AURST</name>
<sequence length="1707" mass="188413">MFWPEEKIASLRPDVVFGVCEDASDAQPAEGLFFPRASSDMELDCQAREYKTGVCLRYKWDASSRRAHAERALNCAKHAALEPPATEDGFPEVLRVPGQLQLTAGVPVSMWSPAAEGRNGRYEMTAAALHTPSSLGRIPGLDASRVSELPLYELKYKHNQRDTGSHASDCEGSYSMAVTVGEGQGAGHVQPAQQSDDPYMQQRQQQLLCDSGELSPMVLESSMDKFTFDVVRQRGITNNGPCYGHVSNVFFTGLQINVSFMRRSGESLIESLGRHQGCNHIDPKDCTCAHTVFILLCTMPEGSDPGPFCFPEHGMYSHTAEKVEGCSTQYGPVFAAFLTFKGRHLHGGFAPRAFWQHAFSGDGSEVLGVRVGLVNYGGGPALNRTGTFATGPPNGYSAATQHSVRKEQQRSLLEAGLTLFGTMENMATWTARENWYAAYNDRAIASALAPFLRMRPISLCKEISGVEYEDEEGTVRHVSAFGVLDPTEDHDAYIRQARLFAYVYDVSVHFNLGITKSKVKVSRALARSMEGGKLEVPPFAVGDEVRIEADEDVRSIVVARSVNEVSRKWCATSKGKVLTASQRNAYALEFGDGRVVWAYGDQWYEIRGGRWGELTPARVDGPRKRECLAGLGDQGWETQFDVLESVRLDTGASWAEEELWNVQMNLDRMDLDDGSAVNEDGQGVGTEGGIEVEMGREDGPEAASENQTKADGTRPKRTREKAGGVVEGQKDASNGKKRKKAAGTGRGRKRGRKCGKAKGGISENGDSGAVDGKGQDVNDKDSVIEDEPSGGEMEEEERPKKRQRTRPKPPPPVEAVLEGMSWDGVLENLVAGRDGLTSAATVRRTTAEVLAQLAELGSGKKAGGVVQDAGAAMVSLHRAIDCARAYSAAHAASVAGEIVVMSSKMALARSVVEIKNWVLIDGPSLAHKIFKEVLEVGVLEPRLEKIGVSWIDELASEIFRVASIDFGLQTGGKKPGSVKKAITLPAIGDIGRAGSQAAKKIRISARLVEKAVKSKAASGGEDMSVVLACESDDDEYADWEDDDYDEDRSDDDDYRPLVPQDTSQTDAAPGAEERTLDGSEAGPTKVREKVDVAIPSARDKGRHSALAKLQPRTFNLSFQAYATPGVRRYNSLVTCFVETLFALLIEPALRRANWQREFEFEESERTKEDGTHTTTQRLLGLVVARGWVYQLLAETARTETVWTHQDITRLTRRPENNFAKYSWVVTRMSDPIRTTYMRYVREGVQPSLCRELADFAKRTENWFQGHPEVMGRLAEIDSHFRYMADEFHRGQLERGDPLLPEGFRGTAAGHARLLEGESGERSMTDAKTRKGALPSDLTSHPSEEKLRMAAMMLGMAFEREREGGGGERRGQLREAELFFAGKARGGSGRLTHDQMNPVPAFWMSRRLLSPHITPEGVRTATGMKTLLTAIATGQSMATSEFLQAWMKAKPGTREEMQQLYEVWAHKNEVAAAGAGPPDDILTEAWLTNHSAYRPLENMCVYGTACREFTFEGGARIATLWGDKVDDWLKDLLAEHGEPGSLLSWEGMAARVRLLGVKPFRGRGLAMMQLCNELAELRVCREATVGEMGRWIWHNKDKGSFKGLQELGFGPLNDVNDAVHALQMWNDHLFETMTDEQKRRVRFGVRFAENFLCKISRARRAHERMQMSSSMKAWEDAYFEEKGEMAMVEWDKAKRVRKCDVYVAETAV</sequence>
<feature type="region of interest" description="Disordered" evidence="1">
    <location>
        <begin position="1037"/>
        <end position="1089"/>
    </location>
</feature>
<proteinExistence type="predicted"/>
<evidence type="ECO:0000256" key="1">
    <source>
        <dbReference type="SAM" id="MobiDB-lite"/>
    </source>
</evidence>
<keyword evidence="3" id="KW-1185">Reference proteome</keyword>
<reference evidence="3" key="1">
    <citation type="journal article" date="2012" name="Science">
        <title>The Paleozoic origin of enzymatic lignin decomposition reconstructed from 31 fungal genomes.</title>
        <authorList>
            <person name="Floudas D."/>
            <person name="Binder M."/>
            <person name="Riley R."/>
            <person name="Barry K."/>
            <person name="Blanchette R.A."/>
            <person name="Henrissat B."/>
            <person name="Martinez A.T."/>
            <person name="Otillar R."/>
            <person name="Spatafora J.W."/>
            <person name="Yadav J.S."/>
            <person name="Aerts A."/>
            <person name="Benoit I."/>
            <person name="Boyd A."/>
            <person name="Carlson A."/>
            <person name="Copeland A."/>
            <person name="Coutinho P.M."/>
            <person name="de Vries R.P."/>
            <person name="Ferreira P."/>
            <person name="Findley K."/>
            <person name="Foster B."/>
            <person name="Gaskell J."/>
            <person name="Glotzer D."/>
            <person name="Gorecki P."/>
            <person name="Heitman J."/>
            <person name="Hesse C."/>
            <person name="Hori C."/>
            <person name="Igarashi K."/>
            <person name="Jurgens J.A."/>
            <person name="Kallen N."/>
            <person name="Kersten P."/>
            <person name="Kohler A."/>
            <person name="Kuees U."/>
            <person name="Kumar T.K.A."/>
            <person name="Kuo A."/>
            <person name="LaButti K."/>
            <person name="Larrondo L.F."/>
            <person name="Lindquist E."/>
            <person name="Ling A."/>
            <person name="Lombard V."/>
            <person name="Lucas S."/>
            <person name="Lundell T."/>
            <person name="Martin R."/>
            <person name="McLaughlin D.J."/>
            <person name="Morgenstern I."/>
            <person name="Morin E."/>
            <person name="Murat C."/>
            <person name="Nagy L.G."/>
            <person name="Nolan M."/>
            <person name="Ohm R.A."/>
            <person name="Patyshakuliyeva A."/>
            <person name="Rokas A."/>
            <person name="Ruiz-Duenas F.J."/>
            <person name="Sabat G."/>
            <person name="Salamov A."/>
            <person name="Samejima M."/>
            <person name="Schmutz J."/>
            <person name="Slot J.C."/>
            <person name="St John F."/>
            <person name="Stenlid J."/>
            <person name="Sun H."/>
            <person name="Sun S."/>
            <person name="Syed K."/>
            <person name="Tsang A."/>
            <person name="Wiebenga A."/>
            <person name="Young D."/>
            <person name="Pisabarro A."/>
            <person name="Eastwood D.C."/>
            <person name="Martin F."/>
            <person name="Cullen D."/>
            <person name="Grigoriev I.V."/>
            <person name="Hibbett D.S."/>
        </authorList>
    </citation>
    <scope>NUCLEOTIDE SEQUENCE [LARGE SCALE GENOMIC DNA]</scope>
    <source>
        <strain evidence="3">TFB10046</strain>
    </source>
</reference>
<dbReference type="EMBL" id="JH688049">
    <property type="protein sequence ID" value="EJD33917.1"/>
    <property type="molecule type" value="Genomic_DNA"/>
</dbReference>
<feature type="compositionally biased region" description="Acidic residues" evidence="1">
    <location>
        <begin position="784"/>
        <end position="796"/>
    </location>
</feature>
<evidence type="ECO:0000313" key="3">
    <source>
        <dbReference type="Proteomes" id="UP000006514"/>
    </source>
</evidence>
<dbReference type="OrthoDB" id="3032681at2759"/>
<dbReference type="eggNOG" id="ENOG502RVXU">
    <property type="taxonomic scope" value="Eukaryota"/>
</dbReference>
<dbReference type="KEGG" id="adl:AURDEDRAFT_131436"/>
<feature type="compositionally biased region" description="Basic and acidic residues" evidence="1">
    <location>
        <begin position="773"/>
        <end position="783"/>
    </location>
</feature>
<dbReference type="InParanoid" id="J0WPV0"/>
<feature type="compositionally biased region" description="Basic residues" evidence="1">
    <location>
        <begin position="735"/>
        <end position="756"/>
    </location>
</feature>
<protein>
    <submittedName>
        <fullName evidence="2">Uncharacterized protein</fullName>
    </submittedName>
</protein>
<dbReference type="Proteomes" id="UP000006514">
    <property type="component" value="Unassembled WGS sequence"/>
</dbReference>
<feature type="compositionally biased region" description="Basic and acidic residues" evidence="1">
    <location>
        <begin position="1316"/>
        <end position="1328"/>
    </location>
</feature>
<evidence type="ECO:0000313" key="2">
    <source>
        <dbReference type="EMBL" id="EJD33917.1"/>
    </source>
</evidence>
<feature type="region of interest" description="Disordered" evidence="1">
    <location>
        <begin position="672"/>
        <end position="814"/>
    </location>
</feature>
<feature type="compositionally biased region" description="Acidic residues" evidence="1">
    <location>
        <begin position="1037"/>
        <end position="1053"/>
    </location>
</feature>
<organism evidence="2 3">
    <name type="scientific">Auricularia subglabra (strain TFB-10046 / SS5)</name>
    <name type="common">White-rot fungus</name>
    <name type="synonym">Auricularia delicata (strain TFB10046)</name>
    <dbReference type="NCBI Taxonomy" id="717982"/>
    <lineage>
        <taxon>Eukaryota</taxon>
        <taxon>Fungi</taxon>
        <taxon>Dikarya</taxon>
        <taxon>Basidiomycota</taxon>
        <taxon>Agaricomycotina</taxon>
        <taxon>Agaricomycetes</taxon>
        <taxon>Auriculariales</taxon>
        <taxon>Auriculariaceae</taxon>
        <taxon>Auricularia</taxon>
    </lineage>
</organism>
<accession>J0WPV0</accession>
<feature type="region of interest" description="Disordered" evidence="1">
    <location>
        <begin position="1316"/>
        <end position="1339"/>
    </location>
</feature>
<gene>
    <name evidence="2" type="ORF">AURDEDRAFT_131436</name>
</gene>